<dbReference type="Proteomes" id="UP000326903">
    <property type="component" value="Unassembled WGS sequence"/>
</dbReference>
<dbReference type="AlphaFoldDB" id="A0A5J5IME0"/>
<gene>
    <name evidence="2" type="ORF">FW778_04265</name>
</gene>
<evidence type="ECO:0000313" key="3">
    <source>
        <dbReference type="Proteomes" id="UP000326903"/>
    </source>
</evidence>
<dbReference type="Gene3D" id="3.30.2310.20">
    <property type="entry name" value="RelE-like"/>
    <property type="match status" value="1"/>
</dbReference>
<reference evidence="2 3" key="1">
    <citation type="submission" date="2019-09" db="EMBL/GenBank/DDBJ databases">
        <title>Draft genome sequence of Ginsengibacter sp. BR5-29.</title>
        <authorList>
            <person name="Im W.-T."/>
        </authorList>
    </citation>
    <scope>NUCLEOTIDE SEQUENCE [LARGE SCALE GENOMIC DNA]</scope>
    <source>
        <strain evidence="2 3">BR5-29</strain>
    </source>
</reference>
<proteinExistence type="predicted"/>
<evidence type="ECO:0000256" key="1">
    <source>
        <dbReference type="ARBA" id="ARBA00022649"/>
    </source>
</evidence>
<accession>A0A5J5IME0</accession>
<dbReference type="InterPro" id="IPR035093">
    <property type="entry name" value="RelE/ParE_toxin_dom_sf"/>
</dbReference>
<organism evidence="2 3">
    <name type="scientific">Ginsengibacter hankyongi</name>
    <dbReference type="NCBI Taxonomy" id="2607284"/>
    <lineage>
        <taxon>Bacteria</taxon>
        <taxon>Pseudomonadati</taxon>
        <taxon>Bacteroidota</taxon>
        <taxon>Chitinophagia</taxon>
        <taxon>Chitinophagales</taxon>
        <taxon>Chitinophagaceae</taxon>
        <taxon>Ginsengibacter</taxon>
    </lineage>
</organism>
<keyword evidence="3" id="KW-1185">Reference proteome</keyword>
<name>A0A5J5IME0_9BACT</name>
<dbReference type="RefSeq" id="WP_150413346.1">
    <property type="nucleotide sequence ID" value="NZ_VYQF01000001.1"/>
</dbReference>
<evidence type="ECO:0000313" key="2">
    <source>
        <dbReference type="EMBL" id="KAA9041257.1"/>
    </source>
</evidence>
<dbReference type="Pfam" id="PF05016">
    <property type="entry name" value="ParE_toxin"/>
    <property type="match status" value="1"/>
</dbReference>
<comment type="caution">
    <text evidence="2">The sequence shown here is derived from an EMBL/GenBank/DDBJ whole genome shotgun (WGS) entry which is preliminary data.</text>
</comment>
<sequence length="101" mass="12159">MANSTSFTSTLSSRAQKEITQAWGWYEERQQGLGDRFVKEIIARIHKIEQSPDRHPTRYRYYKETPVPVFPFLIIYRINKRKRTVRIVSIFHTSLNPRKKY</sequence>
<protein>
    <submittedName>
        <fullName evidence="2">Type II toxin-antitoxin system RelE/ParE family toxin</fullName>
    </submittedName>
</protein>
<keyword evidence="1" id="KW-1277">Toxin-antitoxin system</keyword>
<dbReference type="EMBL" id="VYQF01000001">
    <property type="protein sequence ID" value="KAA9041257.1"/>
    <property type="molecule type" value="Genomic_DNA"/>
</dbReference>
<dbReference type="InterPro" id="IPR007712">
    <property type="entry name" value="RelE/ParE_toxin"/>
</dbReference>